<keyword evidence="1" id="KW-1133">Transmembrane helix</keyword>
<keyword evidence="3" id="KW-1185">Reference proteome</keyword>
<feature type="transmembrane region" description="Helical" evidence="1">
    <location>
        <begin position="12"/>
        <end position="31"/>
    </location>
</feature>
<evidence type="ECO:0000313" key="3">
    <source>
        <dbReference type="Proteomes" id="UP001143509"/>
    </source>
</evidence>
<dbReference type="EMBL" id="BSFD01000003">
    <property type="protein sequence ID" value="GLK48557.1"/>
    <property type="molecule type" value="Genomic_DNA"/>
</dbReference>
<reference evidence="2" key="2">
    <citation type="submission" date="2023-01" db="EMBL/GenBank/DDBJ databases">
        <authorList>
            <person name="Sun Q."/>
            <person name="Evtushenko L."/>
        </authorList>
    </citation>
    <scope>NUCLEOTIDE SEQUENCE</scope>
    <source>
        <strain evidence="2">VKM B-1499</strain>
    </source>
</reference>
<reference evidence="2" key="1">
    <citation type="journal article" date="2014" name="Int. J. Syst. Evol. Microbiol.">
        <title>Complete genome of a new Firmicutes species belonging to the dominant human colonic microbiota ('Ruminococcus bicirculans') reveals two chromosomes and a selective capacity to utilize plant glucans.</title>
        <authorList>
            <consortium name="NISC Comparative Sequencing Program"/>
            <person name="Wegmann U."/>
            <person name="Louis P."/>
            <person name="Goesmann A."/>
            <person name="Henrissat B."/>
            <person name="Duncan S.H."/>
            <person name="Flint H.J."/>
        </authorList>
    </citation>
    <scope>NUCLEOTIDE SEQUENCE</scope>
    <source>
        <strain evidence="2">VKM B-1499</strain>
    </source>
</reference>
<protein>
    <submittedName>
        <fullName evidence="2">Uncharacterized protein</fullName>
    </submittedName>
</protein>
<gene>
    <name evidence="2" type="ORF">GCM10017620_15300</name>
</gene>
<keyword evidence="1" id="KW-0812">Transmembrane</keyword>
<comment type="caution">
    <text evidence="2">The sequence shown here is derived from an EMBL/GenBank/DDBJ whole genome shotgun (WGS) entry which is preliminary data.</text>
</comment>
<evidence type="ECO:0000313" key="2">
    <source>
        <dbReference type="EMBL" id="GLK48557.1"/>
    </source>
</evidence>
<dbReference type="Proteomes" id="UP001143509">
    <property type="component" value="Unassembled WGS sequence"/>
</dbReference>
<organism evidence="2 3">
    <name type="scientific">Brevundimonas intermedia</name>
    <dbReference type="NCBI Taxonomy" id="74315"/>
    <lineage>
        <taxon>Bacteria</taxon>
        <taxon>Pseudomonadati</taxon>
        <taxon>Pseudomonadota</taxon>
        <taxon>Alphaproteobacteria</taxon>
        <taxon>Caulobacterales</taxon>
        <taxon>Caulobacteraceae</taxon>
        <taxon>Brevundimonas</taxon>
    </lineage>
</organism>
<feature type="transmembrane region" description="Helical" evidence="1">
    <location>
        <begin position="37"/>
        <end position="55"/>
    </location>
</feature>
<keyword evidence="1" id="KW-0472">Membrane</keyword>
<sequence length="65" mass="7197">MAVKSPLAKILLRPLATSALFAVLYGVYLILAKQPDIPLTLFVVIGFYFAASLLLERFVYPRIGL</sequence>
<proteinExistence type="predicted"/>
<name>A0ABQ5T7I8_9CAUL</name>
<accession>A0ABQ5T7I8</accession>
<evidence type="ECO:0000256" key="1">
    <source>
        <dbReference type="SAM" id="Phobius"/>
    </source>
</evidence>